<dbReference type="Proteomes" id="UP000070612">
    <property type="component" value="Unassembled WGS sequence"/>
</dbReference>
<dbReference type="AlphaFoldDB" id="A0A132PK45"/>
<protein>
    <submittedName>
        <fullName evidence="3">SAM-dependent methyltransferase</fullName>
    </submittedName>
</protein>
<sequence>MAVTVLGPAPVDPLAPAPRGVWSGNGVRVRRRRGPHRDHAGTVCTPRFCAQRRGGALTVEHDLTPDELSDELAILLTDELGASGVLRGQPDFELVFTGIVRSTVDGGMPAWSRFYRNSLAALESGRAAFAPVHERAMQLTAGSQVLDLGSCFGFFPLRMSRAGFEVTATDLSAPTMDLLSRVSFQLCRPVRTLACDAAHVPIADGAADTVTALHLLEHLSPAAGDAVLAEALRLARRRVIVAVPFEDEPQACYGHVRRFDVAELVRLGERLSHTHPGVRVTVSEHHGGWLVLDQATKRSRARTPNSPIAPPDSCPMPGTM</sequence>
<keyword evidence="4" id="KW-1185">Reference proteome</keyword>
<dbReference type="RefSeq" id="WP_067851788.1">
    <property type="nucleotide sequence ID" value="NZ_LGTW01000012.1"/>
</dbReference>
<dbReference type="InterPro" id="IPR029063">
    <property type="entry name" value="SAM-dependent_MTases_sf"/>
</dbReference>
<evidence type="ECO:0000256" key="1">
    <source>
        <dbReference type="SAM" id="MobiDB-lite"/>
    </source>
</evidence>
<name>A0A132PK45_9MYCO</name>
<dbReference type="GO" id="GO:0032259">
    <property type="term" value="P:methylation"/>
    <property type="evidence" value="ECO:0007669"/>
    <property type="project" value="UniProtKB-KW"/>
</dbReference>
<dbReference type="InterPro" id="IPR013216">
    <property type="entry name" value="Methyltransf_11"/>
</dbReference>
<dbReference type="STRING" id="59750.AWC31_15720"/>
<dbReference type="Gene3D" id="3.40.50.150">
    <property type="entry name" value="Vaccinia Virus protein VP39"/>
    <property type="match status" value="1"/>
</dbReference>
<dbReference type="Pfam" id="PF08241">
    <property type="entry name" value="Methyltransf_11"/>
    <property type="match status" value="1"/>
</dbReference>
<keyword evidence="3" id="KW-0808">Transferase</keyword>
<dbReference type="EMBL" id="LGTW01000012">
    <property type="protein sequence ID" value="KWX22705.1"/>
    <property type="molecule type" value="Genomic_DNA"/>
</dbReference>
<evidence type="ECO:0000259" key="2">
    <source>
        <dbReference type="Pfam" id="PF08241"/>
    </source>
</evidence>
<organism evidence="3 4">
    <name type="scientific">Mycolicibacterium wolinskyi</name>
    <dbReference type="NCBI Taxonomy" id="59750"/>
    <lineage>
        <taxon>Bacteria</taxon>
        <taxon>Bacillati</taxon>
        <taxon>Actinomycetota</taxon>
        <taxon>Actinomycetes</taxon>
        <taxon>Mycobacteriales</taxon>
        <taxon>Mycobacteriaceae</taxon>
        <taxon>Mycolicibacterium</taxon>
    </lineage>
</organism>
<feature type="domain" description="Methyltransferase type 11" evidence="2">
    <location>
        <begin position="146"/>
        <end position="238"/>
    </location>
</feature>
<evidence type="ECO:0000313" key="4">
    <source>
        <dbReference type="Proteomes" id="UP000070612"/>
    </source>
</evidence>
<keyword evidence="3" id="KW-0489">Methyltransferase</keyword>
<reference evidence="3 4" key="1">
    <citation type="submission" date="2015-07" db="EMBL/GenBank/DDBJ databases">
        <title>A draft genome sequence of Mycobacterium wolinskyi.</title>
        <authorList>
            <person name="de Man T.J."/>
            <person name="Perry K.A."/>
            <person name="Coulliette A.D."/>
            <person name="Jensen B."/>
            <person name="Toney N.C."/>
            <person name="Limbago B.M."/>
            <person name="Noble-Wang J."/>
        </authorList>
    </citation>
    <scope>NUCLEOTIDE SEQUENCE [LARGE SCALE GENOMIC DNA]</scope>
    <source>
        <strain evidence="3 4">CDC_01</strain>
    </source>
</reference>
<gene>
    <name evidence="3" type="ORF">AFM11_19655</name>
</gene>
<dbReference type="NCBIfam" id="NF041255">
    <property type="entry name" value="mycofact_MftM"/>
    <property type="match status" value="1"/>
</dbReference>
<evidence type="ECO:0000313" key="3">
    <source>
        <dbReference type="EMBL" id="KWX22705.1"/>
    </source>
</evidence>
<feature type="region of interest" description="Disordered" evidence="1">
    <location>
        <begin position="297"/>
        <end position="320"/>
    </location>
</feature>
<dbReference type="SUPFAM" id="SSF53335">
    <property type="entry name" value="S-adenosyl-L-methionine-dependent methyltransferases"/>
    <property type="match status" value="1"/>
</dbReference>
<dbReference type="GO" id="GO:0008757">
    <property type="term" value="F:S-adenosylmethionine-dependent methyltransferase activity"/>
    <property type="evidence" value="ECO:0007669"/>
    <property type="project" value="InterPro"/>
</dbReference>
<comment type="caution">
    <text evidence="3">The sequence shown here is derived from an EMBL/GenBank/DDBJ whole genome shotgun (WGS) entry which is preliminary data.</text>
</comment>
<proteinExistence type="predicted"/>
<accession>A0A132PK45</accession>